<evidence type="ECO:0000256" key="1">
    <source>
        <dbReference type="SAM" id="SignalP"/>
    </source>
</evidence>
<dbReference type="SUPFAM" id="SSF53850">
    <property type="entry name" value="Periplasmic binding protein-like II"/>
    <property type="match status" value="1"/>
</dbReference>
<accession>A0A7C9QVM3</accession>
<feature type="chain" id="PRO_5028851329" evidence="1">
    <location>
        <begin position="21"/>
        <end position="249"/>
    </location>
</feature>
<reference evidence="2 3" key="1">
    <citation type="submission" date="2020-02" db="EMBL/GenBank/DDBJ databases">
        <authorList>
            <person name="Dziuba M."/>
            <person name="Kuznetsov B."/>
            <person name="Mardanov A."/>
            <person name="Ravin N."/>
            <person name="Grouzdev D."/>
        </authorList>
    </citation>
    <scope>NUCLEOTIDE SEQUENCE [LARGE SCALE GENOMIC DNA]</scope>
    <source>
        <strain evidence="2 3">SpK</strain>
    </source>
</reference>
<proteinExistence type="predicted"/>
<sequence>MRTVLIALVMGGVATSAALAKPRTFVVGVEELDYFPSYAVRDGEYVGAARDILDAFAQAHGYTLTFRPLPIKRLYAELLSGGIDLKFPDNPQWAGDVKQGQPVRYSQPVIAYVDGVMVLPDRFGGGADAVRTLGTVSGFTPFAWLDRIRSGQLVVKENPRIDLLLRQVMMGRMDGAYASVAVAYHTLEGELKAPGALVFDPALPHSRDFYRLSSLNHPEMVAQFDEWMAANRELIEGIKLRHGAEKGVN</sequence>
<organism evidence="2 3">
    <name type="scientific">Magnetospirillum aberrantis SpK</name>
    <dbReference type="NCBI Taxonomy" id="908842"/>
    <lineage>
        <taxon>Bacteria</taxon>
        <taxon>Pseudomonadati</taxon>
        <taxon>Pseudomonadota</taxon>
        <taxon>Alphaproteobacteria</taxon>
        <taxon>Rhodospirillales</taxon>
        <taxon>Rhodospirillaceae</taxon>
        <taxon>Magnetospirillum</taxon>
    </lineage>
</organism>
<name>A0A7C9QVM3_9PROT</name>
<dbReference type="Gene3D" id="3.40.190.10">
    <property type="entry name" value="Periplasmic binding protein-like II"/>
    <property type="match status" value="1"/>
</dbReference>
<feature type="signal peptide" evidence="1">
    <location>
        <begin position="1"/>
        <end position="20"/>
    </location>
</feature>
<dbReference type="RefSeq" id="WP_163681047.1">
    <property type="nucleotide sequence ID" value="NZ_JAAIYP010000039.1"/>
</dbReference>
<evidence type="ECO:0000313" key="2">
    <source>
        <dbReference type="EMBL" id="NFV81261.1"/>
    </source>
</evidence>
<protein>
    <submittedName>
        <fullName evidence="2">Amino acid ABC transporter substrate-binding protein</fullName>
    </submittedName>
</protein>
<keyword evidence="3" id="KW-1185">Reference proteome</keyword>
<dbReference type="EMBL" id="JAAIYP010000039">
    <property type="protein sequence ID" value="NFV81261.1"/>
    <property type="molecule type" value="Genomic_DNA"/>
</dbReference>
<gene>
    <name evidence="2" type="ORF">G4223_14175</name>
</gene>
<dbReference type="AlphaFoldDB" id="A0A7C9QVM3"/>
<keyword evidence="1" id="KW-0732">Signal</keyword>
<comment type="caution">
    <text evidence="2">The sequence shown here is derived from an EMBL/GenBank/DDBJ whole genome shotgun (WGS) entry which is preliminary data.</text>
</comment>
<evidence type="ECO:0000313" key="3">
    <source>
        <dbReference type="Proteomes" id="UP000480684"/>
    </source>
</evidence>
<dbReference type="Proteomes" id="UP000480684">
    <property type="component" value="Unassembled WGS sequence"/>
</dbReference>